<comment type="subunit">
    <text evidence="5">Heterooligomer composed of large and small subunits.</text>
</comment>
<reference evidence="10" key="2">
    <citation type="journal article" date="2021" name="PeerJ">
        <title>Extensive microbial diversity within the chicken gut microbiome revealed by metagenomics and culture.</title>
        <authorList>
            <person name="Gilroy R."/>
            <person name="Ravi A."/>
            <person name="Getino M."/>
            <person name="Pursley I."/>
            <person name="Horton D.L."/>
            <person name="Alikhan N.F."/>
            <person name="Baker D."/>
            <person name="Gharbi K."/>
            <person name="Hall N."/>
            <person name="Watson M."/>
            <person name="Adriaenssens E.M."/>
            <person name="Foster-Nyarko E."/>
            <person name="Jarju S."/>
            <person name="Secka A."/>
            <person name="Antonio M."/>
            <person name="Oren A."/>
            <person name="Chaudhuri R.R."/>
            <person name="La Ragione R."/>
            <person name="Hildebrand F."/>
            <person name="Pallen M.J."/>
        </authorList>
    </citation>
    <scope>NUCLEOTIDE SEQUENCE</scope>
    <source>
        <strain evidence="10">4509</strain>
    </source>
</reference>
<dbReference type="CDD" id="cd04489">
    <property type="entry name" value="ExoVII_LU_OBF"/>
    <property type="match status" value="1"/>
</dbReference>
<comment type="function">
    <text evidence="5">Bidirectionally degrades single-stranded DNA into large acid-insoluble oligonucleotides, which are then degraded further into small acid-soluble oligonucleotides.</text>
</comment>
<keyword evidence="4 5" id="KW-0269">Exonuclease</keyword>
<organism evidence="10 11">
    <name type="scientific">Candidatus Egerieicola faecale</name>
    <dbReference type="NCBI Taxonomy" id="2840774"/>
    <lineage>
        <taxon>Bacteria</taxon>
        <taxon>Bacillati</taxon>
        <taxon>Bacillota</taxon>
        <taxon>Clostridia</taxon>
        <taxon>Eubacteriales</taxon>
        <taxon>Oscillospiraceae</taxon>
        <taxon>Oscillospiraceae incertae sedis</taxon>
        <taxon>Candidatus Egerieicola</taxon>
    </lineage>
</organism>
<keyword evidence="1 5" id="KW-0963">Cytoplasm</keyword>
<comment type="similarity">
    <text evidence="5 6">Belongs to the XseA family.</text>
</comment>
<dbReference type="Pfam" id="PF02601">
    <property type="entry name" value="Exonuc_VII_L"/>
    <property type="match status" value="1"/>
</dbReference>
<evidence type="ECO:0000259" key="8">
    <source>
        <dbReference type="Pfam" id="PF02601"/>
    </source>
</evidence>
<comment type="caution">
    <text evidence="10">The sequence shown here is derived from an EMBL/GenBank/DDBJ whole genome shotgun (WGS) entry which is preliminary data.</text>
</comment>
<keyword evidence="2 5" id="KW-0540">Nuclease</keyword>
<dbReference type="PANTHER" id="PTHR30008:SF0">
    <property type="entry name" value="EXODEOXYRIBONUCLEASE 7 LARGE SUBUNIT"/>
    <property type="match status" value="1"/>
</dbReference>
<evidence type="ECO:0000313" key="10">
    <source>
        <dbReference type="EMBL" id="HIU41357.1"/>
    </source>
</evidence>
<dbReference type="InterPro" id="IPR025824">
    <property type="entry name" value="OB-fold_nuc-bd_dom"/>
</dbReference>
<dbReference type="GO" id="GO:0009318">
    <property type="term" value="C:exodeoxyribonuclease VII complex"/>
    <property type="evidence" value="ECO:0007669"/>
    <property type="project" value="UniProtKB-UniRule"/>
</dbReference>
<evidence type="ECO:0000256" key="3">
    <source>
        <dbReference type="ARBA" id="ARBA00022801"/>
    </source>
</evidence>
<name>A0A9D1IQ55_9FIRM</name>
<accession>A0A9D1IQ55</accession>
<protein>
    <recommendedName>
        <fullName evidence="5">Exodeoxyribonuclease 7 large subunit</fullName>
        <ecNumber evidence="5">3.1.11.6</ecNumber>
    </recommendedName>
    <alternativeName>
        <fullName evidence="5">Exodeoxyribonuclease VII large subunit</fullName>
        <shortName evidence="5">Exonuclease VII large subunit</shortName>
    </alternativeName>
</protein>
<evidence type="ECO:0000256" key="2">
    <source>
        <dbReference type="ARBA" id="ARBA00022722"/>
    </source>
</evidence>
<dbReference type="Pfam" id="PF13742">
    <property type="entry name" value="tRNA_anti_2"/>
    <property type="match status" value="1"/>
</dbReference>
<proteinExistence type="inferred from homology"/>
<feature type="domain" description="OB-fold nucleic acid binding" evidence="9">
    <location>
        <begin position="6"/>
        <end position="102"/>
    </location>
</feature>
<evidence type="ECO:0000256" key="4">
    <source>
        <dbReference type="ARBA" id="ARBA00022839"/>
    </source>
</evidence>
<comment type="subcellular location">
    <subcellularLocation>
        <location evidence="5 6">Cytoplasm</location>
    </subcellularLocation>
</comment>
<evidence type="ECO:0000256" key="7">
    <source>
        <dbReference type="SAM" id="MobiDB-lite"/>
    </source>
</evidence>
<gene>
    <name evidence="5 10" type="primary">xseA</name>
    <name evidence="10" type="ORF">IAD19_02255</name>
</gene>
<dbReference type="EC" id="3.1.11.6" evidence="5"/>
<dbReference type="GO" id="GO:0006308">
    <property type="term" value="P:DNA catabolic process"/>
    <property type="evidence" value="ECO:0007669"/>
    <property type="project" value="UniProtKB-UniRule"/>
</dbReference>
<dbReference type="GO" id="GO:0005737">
    <property type="term" value="C:cytoplasm"/>
    <property type="evidence" value="ECO:0007669"/>
    <property type="project" value="UniProtKB-SubCell"/>
</dbReference>
<comment type="catalytic activity">
    <reaction evidence="5 6">
        <text>Exonucleolytic cleavage in either 5'- to 3'- or 3'- to 5'-direction to yield nucleoside 5'-phosphates.</text>
        <dbReference type="EC" id="3.1.11.6"/>
    </reaction>
</comment>
<evidence type="ECO:0000256" key="1">
    <source>
        <dbReference type="ARBA" id="ARBA00022490"/>
    </source>
</evidence>
<sequence length="428" mass="46621">MEAEVFSVSQLNRYLKQRLDLDPVLSRITLRGEIGTFHRHPRSGHCYFTLKDEQASVKCVMFRYAAQALSFQPMEGMAVVAKGSVQLYEKEGALQVYVQEMQPDGLGALYLAFEQLKRKLQSAGLFDPAIKKPLPRFPQTIGVVTSPSGAALQDIIQILSRRYPLVELRVYGALVQGEKAPASLRAAVAKAAKDPLDLLIIARGGGSAEDLFCFNDEQLAYEIYRCPIPVISAVGHEVDYTICDFVADLRAPTPSAAAELAVPEAGQILSALADTRHRLTRSMNRKLEQILQRLLPLQTRLTRQHPVRMLEQSAQRLDEASSRLERAVQGKINQKSQEFLALTGRLEALSPLAVLNRGYTITQLEGKAVTSLAQVQPGDQIATTVKDGAFTSIVGEIDYGTEKSDAGRKSASSGNPGQSTGTGAAGAE</sequence>
<reference evidence="10" key="1">
    <citation type="submission" date="2020-10" db="EMBL/GenBank/DDBJ databases">
        <authorList>
            <person name="Gilroy R."/>
        </authorList>
    </citation>
    <scope>NUCLEOTIDE SEQUENCE</scope>
    <source>
        <strain evidence="10">4509</strain>
    </source>
</reference>
<feature type="domain" description="Exonuclease VII large subunit C-terminal" evidence="8">
    <location>
        <begin position="125"/>
        <end position="345"/>
    </location>
</feature>
<feature type="region of interest" description="Disordered" evidence="7">
    <location>
        <begin position="401"/>
        <end position="428"/>
    </location>
</feature>
<dbReference type="GO" id="GO:0003676">
    <property type="term" value="F:nucleic acid binding"/>
    <property type="evidence" value="ECO:0007669"/>
    <property type="project" value="InterPro"/>
</dbReference>
<dbReference type="PANTHER" id="PTHR30008">
    <property type="entry name" value="EXODEOXYRIBONUCLEASE 7 LARGE SUBUNIT"/>
    <property type="match status" value="1"/>
</dbReference>
<dbReference type="EMBL" id="DVMX01000037">
    <property type="protein sequence ID" value="HIU41357.1"/>
    <property type="molecule type" value="Genomic_DNA"/>
</dbReference>
<dbReference type="InterPro" id="IPR003753">
    <property type="entry name" value="Exonuc_VII_L"/>
</dbReference>
<evidence type="ECO:0000313" key="11">
    <source>
        <dbReference type="Proteomes" id="UP000824082"/>
    </source>
</evidence>
<keyword evidence="3 5" id="KW-0378">Hydrolase</keyword>
<dbReference type="AlphaFoldDB" id="A0A9D1IQ55"/>
<dbReference type="GO" id="GO:0008855">
    <property type="term" value="F:exodeoxyribonuclease VII activity"/>
    <property type="evidence" value="ECO:0007669"/>
    <property type="project" value="UniProtKB-UniRule"/>
</dbReference>
<dbReference type="NCBIfam" id="TIGR00237">
    <property type="entry name" value="xseA"/>
    <property type="match status" value="1"/>
</dbReference>
<dbReference type="InterPro" id="IPR020579">
    <property type="entry name" value="Exonuc_VII_lsu_C"/>
</dbReference>
<evidence type="ECO:0000256" key="6">
    <source>
        <dbReference type="RuleBase" id="RU004355"/>
    </source>
</evidence>
<feature type="compositionally biased region" description="Polar residues" evidence="7">
    <location>
        <begin position="410"/>
        <end position="422"/>
    </location>
</feature>
<dbReference type="Proteomes" id="UP000824082">
    <property type="component" value="Unassembled WGS sequence"/>
</dbReference>
<evidence type="ECO:0000259" key="9">
    <source>
        <dbReference type="Pfam" id="PF13742"/>
    </source>
</evidence>
<evidence type="ECO:0000256" key="5">
    <source>
        <dbReference type="HAMAP-Rule" id="MF_00378"/>
    </source>
</evidence>
<dbReference type="HAMAP" id="MF_00378">
    <property type="entry name" value="Exonuc_7_L"/>
    <property type="match status" value="1"/>
</dbReference>